<evidence type="ECO:0000313" key="3">
    <source>
        <dbReference type="EMBL" id="SUZ90149.1"/>
    </source>
</evidence>
<name>A0A381RGX8_9ZZZZ</name>
<dbReference type="Pfam" id="PF13560">
    <property type="entry name" value="HTH_31"/>
    <property type="match status" value="1"/>
</dbReference>
<proteinExistence type="inferred from homology"/>
<gene>
    <name evidence="3" type="ORF">METZ01_LOCUS43003</name>
</gene>
<dbReference type="InterPro" id="IPR018653">
    <property type="entry name" value="ScfR_C"/>
</dbReference>
<dbReference type="Gene3D" id="1.10.260.40">
    <property type="entry name" value="lambda repressor-like DNA-binding domains"/>
    <property type="match status" value="1"/>
</dbReference>
<organism evidence="3">
    <name type="scientific">marine metagenome</name>
    <dbReference type="NCBI Taxonomy" id="408172"/>
    <lineage>
        <taxon>unclassified sequences</taxon>
        <taxon>metagenomes</taxon>
        <taxon>ecological metagenomes</taxon>
    </lineage>
</organism>
<dbReference type="EMBL" id="UINC01001871">
    <property type="protein sequence ID" value="SUZ90149.1"/>
    <property type="molecule type" value="Genomic_DNA"/>
</dbReference>
<dbReference type="SMART" id="SM00530">
    <property type="entry name" value="HTH_XRE"/>
    <property type="match status" value="1"/>
</dbReference>
<accession>A0A381RGX8</accession>
<reference evidence="3" key="1">
    <citation type="submission" date="2018-05" db="EMBL/GenBank/DDBJ databases">
        <authorList>
            <person name="Lanie J.A."/>
            <person name="Ng W.-L."/>
            <person name="Kazmierczak K.M."/>
            <person name="Andrzejewski T.M."/>
            <person name="Davidsen T.M."/>
            <person name="Wayne K.J."/>
            <person name="Tettelin H."/>
            <person name="Glass J.I."/>
            <person name="Rusch D."/>
            <person name="Podicherti R."/>
            <person name="Tsui H.-C.T."/>
            <person name="Winkler M.E."/>
        </authorList>
    </citation>
    <scope>NUCLEOTIDE SEQUENCE</scope>
</reference>
<dbReference type="InterPro" id="IPR052345">
    <property type="entry name" value="Rad_response_metalloprotease"/>
</dbReference>
<evidence type="ECO:0000259" key="2">
    <source>
        <dbReference type="PROSITE" id="PS50943"/>
    </source>
</evidence>
<sequence length="491" mass="54326">MDAPQDGSQYDPVVLGHRVRHHRRRCDLTLAELGERVARPPSYLSQLENGRLEPKLGVLASLAEALGTTTSDLLDPVPPNRRAELEIRLTRLQSGRWRETLDLPLVRAGARVDDDLLETLVGLYEALPRTEISRVGLARQRADSQARSANLALRTEMRARDNYFAEIEAVAAETLAASGYTGEGPPSEKHLTDLVAHHGYRIERVRGMPITARSVTDTTRRVIYIPQRDDLNVRAARSVVLQTLGHFALEHAETTDFEGYLRQRVESNYFAAAVLIPEQAAVGFLDVAHGEGDLSIEDLKERYYVSYEMAAHRFTNLATRHLGLPVHFLRTDTAGTITKAYENDGLAFPSDEEGGLEGVRVSRLWGARQAWASSEIVHEQFTATDDGDFWCATYVENVAEGTPFAITIGCTAADAGSFRGGDTVRRASARTEDLAADPEMIDRWERVAWPSASERSFVLTALPPAGQEFSPFPGIDLVDVYRFLERQSGGG</sequence>
<dbReference type="PROSITE" id="PS50943">
    <property type="entry name" value="HTH_CROC1"/>
    <property type="match status" value="1"/>
</dbReference>
<feature type="domain" description="HTH cro/C1-type" evidence="2">
    <location>
        <begin position="19"/>
        <end position="73"/>
    </location>
</feature>
<dbReference type="CDD" id="cd00093">
    <property type="entry name" value="HTH_XRE"/>
    <property type="match status" value="1"/>
</dbReference>
<dbReference type="AlphaFoldDB" id="A0A381RGX8"/>
<dbReference type="PANTHER" id="PTHR43236:SF2">
    <property type="entry name" value="BLL0069 PROTEIN"/>
    <property type="match status" value="1"/>
</dbReference>
<protein>
    <recommendedName>
        <fullName evidence="2">HTH cro/C1-type domain-containing protein</fullName>
    </recommendedName>
</protein>
<dbReference type="PANTHER" id="PTHR43236">
    <property type="entry name" value="ANTITOXIN HIGA1"/>
    <property type="match status" value="1"/>
</dbReference>
<comment type="similarity">
    <text evidence="1">Belongs to the short-chain fatty acyl-CoA assimilation regulator (ScfR) family.</text>
</comment>
<dbReference type="InterPro" id="IPR001387">
    <property type="entry name" value="Cro/C1-type_HTH"/>
</dbReference>
<dbReference type="InterPro" id="IPR010982">
    <property type="entry name" value="Lambda_DNA-bd_dom_sf"/>
</dbReference>
<dbReference type="Pfam" id="PF09856">
    <property type="entry name" value="ScfRs"/>
    <property type="match status" value="1"/>
</dbReference>
<dbReference type="GO" id="GO:0003677">
    <property type="term" value="F:DNA binding"/>
    <property type="evidence" value="ECO:0007669"/>
    <property type="project" value="InterPro"/>
</dbReference>
<dbReference type="SUPFAM" id="SSF47413">
    <property type="entry name" value="lambda repressor-like DNA-binding domains"/>
    <property type="match status" value="1"/>
</dbReference>
<dbReference type="InterPro" id="IPR010359">
    <property type="entry name" value="IrrE_HExxH"/>
</dbReference>
<evidence type="ECO:0000256" key="1">
    <source>
        <dbReference type="ARBA" id="ARBA00007227"/>
    </source>
</evidence>
<dbReference type="Pfam" id="PF06114">
    <property type="entry name" value="Peptidase_M78"/>
    <property type="match status" value="1"/>
</dbReference>